<name>A0ABU7IC37_9SPHI</name>
<dbReference type="RefSeq" id="WP_330109336.1">
    <property type="nucleotide sequence ID" value="NZ_JAZDQT010000003.1"/>
</dbReference>
<accession>A0ABU7IC37</accession>
<organism evidence="1 2">
    <name type="scientific">Pedobacter albus</name>
    <dbReference type="NCBI Taxonomy" id="3113905"/>
    <lineage>
        <taxon>Bacteria</taxon>
        <taxon>Pseudomonadati</taxon>
        <taxon>Bacteroidota</taxon>
        <taxon>Sphingobacteriia</taxon>
        <taxon>Sphingobacteriales</taxon>
        <taxon>Sphingobacteriaceae</taxon>
        <taxon>Pedobacter</taxon>
    </lineage>
</organism>
<dbReference type="Proteomes" id="UP001336835">
    <property type="component" value="Unassembled WGS sequence"/>
</dbReference>
<comment type="caution">
    <text evidence="1">The sequence shown here is derived from an EMBL/GenBank/DDBJ whole genome shotgun (WGS) entry which is preliminary data.</text>
</comment>
<sequence>MQTIRTWGLILLVMGALPSMLVAQTKRQAENSFFVKGQDLIFEFIKANKKMAKIIARENGAFAAELKRIKSKQL</sequence>
<keyword evidence="2" id="KW-1185">Reference proteome</keyword>
<evidence type="ECO:0000313" key="2">
    <source>
        <dbReference type="Proteomes" id="UP001336835"/>
    </source>
</evidence>
<protein>
    <submittedName>
        <fullName evidence="1">Uncharacterized protein</fullName>
    </submittedName>
</protein>
<reference evidence="1 2" key="1">
    <citation type="submission" date="2024-01" db="EMBL/GenBank/DDBJ databases">
        <title>Pedobacter sp. nov., isolated from fresh soil.</title>
        <authorList>
            <person name="Le N.T.T."/>
        </authorList>
    </citation>
    <scope>NUCLEOTIDE SEQUENCE [LARGE SCALE GENOMIC DNA]</scope>
    <source>
        <strain evidence="1 2">KR3-3</strain>
    </source>
</reference>
<evidence type="ECO:0000313" key="1">
    <source>
        <dbReference type="EMBL" id="MEE1947050.1"/>
    </source>
</evidence>
<proteinExistence type="predicted"/>
<dbReference type="EMBL" id="JAZDQT010000003">
    <property type="protein sequence ID" value="MEE1947050.1"/>
    <property type="molecule type" value="Genomic_DNA"/>
</dbReference>
<gene>
    <name evidence="1" type="ORF">VRU48_18135</name>
</gene>